<dbReference type="PANTHER" id="PTHR43245">
    <property type="entry name" value="BIFUNCTIONAL POLYMYXIN RESISTANCE PROTEIN ARNA"/>
    <property type="match status" value="1"/>
</dbReference>
<protein>
    <submittedName>
        <fullName evidence="2">SDR family oxidoreductase</fullName>
    </submittedName>
</protein>
<dbReference type="InterPro" id="IPR036291">
    <property type="entry name" value="NAD(P)-bd_dom_sf"/>
</dbReference>
<name>A0ABP9DTW4_9ACTN</name>
<feature type="domain" description="NAD-dependent epimerase/dehydratase" evidence="1">
    <location>
        <begin position="4"/>
        <end position="213"/>
    </location>
</feature>
<dbReference type="EMBL" id="BAABIS010000001">
    <property type="protein sequence ID" value="GAA4853948.1"/>
    <property type="molecule type" value="Genomic_DNA"/>
</dbReference>
<proteinExistence type="predicted"/>
<sequence length="308" mass="33199">MDEVCVIGGSRYFGRRLIERLRDAGAKVTVINRGSTPPPPGVEHLVADRDDEAALRAALGDRRFDVVIDQICYTPVQAAVAKRVFAGRTGRYVLTSTIEVYQSLHADAPLAESAVDPADVAVDLELPWSDPQFAEGRYAEGKRQAEAVLLVDPAFPTVAVRTAHVLGGGAEDFTGRLAHYVERIRAGEPIAVHAEARPSSFVEYEEIADFLLWTAAADFTGPVNACSDGEFGVAQLADRIGRAIGGTNGGELRLRTAPEPSPFSFGHYYGMDNSLARELGYRFSHTSDWLPQIVAEAVAEAVATTGTR</sequence>
<dbReference type="Gene3D" id="3.40.50.720">
    <property type="entry name" value="NAD(P)-binding Rossmann-like Domain"/>
    <property type="match status" value="1"/>
</dbReference>
<keyword evidence="3" id="KW-1185">Reference proteome</keyword>
<evidence type="ECO:0000313" key="3">
    <source>
        <dbReference type="Proteomes" id="UP001501752"/>
    </source>
</evidence>
<dbReference type="InterPro" id="IPR050177">
    <property type="entry name" value="Lipid_A_modif_metabolic_enz"/>
</dbReference>
<gene>
    <name evidence="2" type="ORF">GCM10023235_34100</name>
</gene>
<evidence type="ECO:0000313" key="2">
    <source>
        <dbReference type="EMBL" id="GAA4853948.1"/>
    </source>
</evidence>
<organism evidence="2 3">
    <name type="scientific">Kitasatospora terrestris</name>
    <dbReference type="NCBI Taxonomy" id="258051"/>
    <lineage>
        <taxon>Bacteria</taxon>
        <taxon>Bacillati</taxon>
        <taxon>Actinomycetota</taxon>
        <taxon>Actinomycetes</taxon>
        <taxon>Kitasatosporales</taxon>
        <taxon>Streptomycetaceae</taxon>
        <taxon>Kitasatospora</taxon>
    </lineage>
</organism>
<dbReference type="SUPFAM" id="SSF51735">
    <property type="entry name" value="NAD(P)-binding Rossmann-fold domains"/>
    <property type="match status" value="1"/>
</dbReference>
<comment type="caution">
    <text evidence="2">The sequence shown here is derived from an EMBL/GenBank/DDBJ whole genome shotgun (WGS) entry which is preliminary data.</text>
</comment>
<evidence type="ECO:0000259" key="1">
    <source>
        <dbReference type="Pfam" id="PF01370"/>
    </source>
</evidence>
<dbReference type="Proteomes" id="UP001501752">
    <property type="component" value="Unassembled WGS sequence"/>
</dbReference>
<reference evidence="3" key="1">
    <citation type="journal article" date="2019" name="Int. J. Syst. Evol. Microbiol.">
        <title>The Global Catalogue of Microorganisms (GCM) 10K type strain sequencing project: providing services to taxonomists for standard genome sequencing and annotation.</title>
        <authorList>
            <consortium name="The Broad Institute Genomics Platform"/>
            <consortium name="The Broad Institute Genome Sequencing Center for Infectious Disease"/>
            <person name="Wu L."/>
            <person name="Ma J."/>
        </authorList>
    </citation>
    <scope>NUCLEOTIDE SEQUENCE [LARGE SCALE GENOMIC DNA]</scope>
    <source>
        <strain evidence="3">JCM 13006</strain>
    </source>
</reference>
<dbReference type="InterPro" id="IPR001509">
    <property type="entry name" value="Epimerase_deHydtase"/>
</dbReference>
<dbReference type="PANTHER" id="PTHR43245:SF13">
    <property type="entry name" value="UDP-D-APIOSE_UDP-D-XYLOSE SYNTHASE 2"/>
    <property type="match status" value="1"/>
</dbReference>
<accession>A0ABP9DTW4</accession>
<dbReference type="RefSeq" id="WP_345697690.1">
    <property type="nucleotide sequence ID" value="NZ_BAABIS010000001.1"/>
</dbReference>
<dbReference type="Pfam" id="PF01370">
    <property type="entry name" value="Epimerase"/>
    <property type="match status" value="1"/>
</dbReference>